<sequence length="77" mass="8960">MLALWMILERLWTRFAGPDELRQNYTEGVAIHALATNMLKVHQHSQFVDLVPHLRMLADGAIHLREIPPAHRMHTRS</sequence>
<proteinExistence type="predicted"/>
<dbReference type="AlphaFoldDB" id="A0A1B1UK69"/>
<accession>A0A1B1UK69</accession>
<dbReference type="Proteomes" id="UP000092839">
    <property type="component" value="Chromosome"/>
</dbReference>
<gene>
    <name evidence="1" type="ORF">LMTR13_26745</name>
</gene>
<keyword evidence="2" id="KW-1185">Reference proteome</keyword>
<dbReference type="KEGG" id="bic:LMTR13_26745"/>
<reference evidence="1 2" key="1">
    <citation type="submission" date="2016-07" db="EMBL/GenBank/DDBJ databases">
        <title>Complete genome sequence of Bradyrhizobium icense LMTR 13T, a potential inoculant strain isolated from lima bean (Phaseolus lunatus) in Peru.</title>
        <authorList>
            <person name="Ormeno-Orrillo E."/>
            <person name="Duran D."/>
            <person name="Rogel M.A."/>
            <person name="Rey L."/>
            <person name="Imperial J."/>
            <person name="Ruiz-Argueso T."/>
            <person name="Martinez-Romero E."/>
        </authorList>
    </citation>
    <scope>NUCLEOTIDE SEQUENCE [LARGE SCALE GENOMIC DNA]</scope>
    <source>
        <strain evidence="1 2">LMTR 13</strain>
    </source>
</reference>
<name>A0A1B1UK69_9BRAD</name>
<protein>
    <submittedName>
        <fullName evidence="1">Uncharacterized protein</fullName>
    </submittedName>
</protein>
<organism evidence="1 2">
    <name type="scientific">Bradyrhizobium icense</name>
    <dbReference type="NCBI Taxonomy" id="1274631"/>
    <lineage>
        <taxon>Bacteria</taxon>
        <taxon>Pseudomonadati</taxon>
        <taxon>Pseudomonadota</taxon>
        <taxon>Alphaproteobacteria</taxon>
        <taxon>Hyphomicrobiales</taxon>
        <taxon>Nitrobacteraceae</taxon>
        <taxon>Bradyrhizobium</taxon>
    </lineage>
</organism>
<dbReference type="EMBL" id="CP016428">
    <property type="protein sequence ID" value="ANW03199.1"/>
    <property type="molecule type" value="Genomic_DNA"/>
</dbReference>
<evidence type="ECO:0000313" key="1">
    <source>
        <dbReference type="EMBL" id="ANW03199.1"/>
    </source>
</evidence>
<evidence type="ECO:0000313" key="2">
    <source>
        <dbReference type="Proteomes" id="UP000092839"/>
    </source>
</evidence>